<evidence type="ECO:0000313" key="3">
    <source>
        <dbReference type="Proteomes" id="UP000250557"/>
    </source>
</evidence>
<reference evidence="1 3" key="1">
    <citation type="submission" date="2019-08" db="EMBL/GenBank/DDBJ databases">
        <title>Comparative genome analysis confer to the adaptation heavy metal polluted environment.</title>
        <authorList>
            <person name="Li Y."/>
        </authorList>
    </citation>
    <scope>NUCLEOTIDE SEQUENCE [LARGE SCALE GENOMIC DNA]</scope>
    <source>
        <strain evidence="1 3">P2</strain>
    </source>
</reference>
<dbReference type="EMBL" id="CP071880">
    <property type="protein sequence ID" value="QTE50353.1"/>
    <property type="molecule type" value="Genomic_DNA"/>
</dbReference>
<dbReference type="Proteomes" id="UP000250557">
    <property type="component" value="Chromosome"/>
</dbReference>
<evidence type="ECO:0008006" key="5">
    <source>
        <dbReference type="Google" id="ProtNLM"/>
    </source>
</evidence>
<organism evidence="1 3">
    <name type="scientific">Mucilaginibacter rubeus</name>
    <dbReference type="NCBI Taxonomy" id="2027860"/>
    <lineage>
        <taxon>Bacteria</taxon>
        <taxon>Pseudomonadati</taxon>
        <taxon>Bacteroidota</taxon>
        <taxon>Sphingobacteriia</taxon>
        <taxon>Sphingobacteriales</taxon>
        <taxon>Sphingobacteriaceae</taxon>
        <taxon>Mucilaginibacter</taxon>
    </lineage>
</organism>
<protein>
    <recommendedName>
        <fullName evidence="5">Universal stress protein</fullName>
    </recommendedName>
</protein>
<dbReference type="Gene3D" id="3.40.50.12370">
    <property type="match status" value="1"/>
</dbReference>
<sequence length="306" mass="34828">MSTILIINDNSSEARHAAEFALIIAQKMQADILLLNTIEINEKDFCKVPADAFFDSCTDNCDCFPYPVSDKVVKGELFKPCPDACNCVDYPASGVRYRLKKLNDGTTNFKPRVEEVDVSFTSESEVIELVIKRQVWMIIKGMANTITEPEINRTFNVHSVLNRVLCPLLLVPETWPLKNIERLTYIADLRYCRIQIVRYLAALAKPWNANLSIGHVTAPGLTEMAEAYAREVFAEEVCKKVNYDQLFFNNIREKDLLIAVDVIVNGMQNDLLVLVNRHFHFEEIVGRYITNILPGHITVPLLVFPF</sequence>
<evidence type="ECO:0000313" key="4">
    <source>
        <dbReference type="Proteomes" id="UP000663940"/>
    </source>
</evidence>
<accession>A0AAE6JKK2</accession>
<dbReference type="AlphaFoldDB" id="A0AAE6JKK2"/>
<dbReference type="EMBL" id="CP043451">
    <property type="protein sequence ID" value="QEM07103.1"/>
    <property type="molecule type" value="Genomic_DNA"/>
</dbReference>
<dbReference type="Proteomes" id="UP000663940">
    <property type="component" value="Chromosome"/>
</dbReference>
<evidence type="ECO:0000313" key="2">
    <source>
        <dbReference type="EMBL" id="QTE50353.1"/>
    </source>
</evidence>
<name>A0AAE6JKK2_9SPHI</name>
<keyword evidence="4" id="KW-1185">Reference proteome</keyword>
<gene>
    <name evidence="1" type="ORF">DIU31_027685</name>
    <name evidence="2" type="ORF">J3L21_33335</name>
</gene>
<dbReference type="RefSeq" id="WP_112658716.1">
    <property type="nucleotide sequence ID" value="NZ_CP043451.1"/>
</dbReference>
<evidence type="ECO:0000313" key="1">
    <source>
        <dbReference type="EMBL" id="QEM07103.1"/>
    </source>
</evidence>
<proteinExistence type="predicted"/>
<reference evidence="2 4" key="2">
    <citation type="submission" date="2021-03" db="EMBL/GenBank/DDBJ databases">
        <title>Mucilaginibacter strains isolated from gold and copper mining confer multi heavy-metal resistance.</title>
        <authorList>
            <person name="Li Y."/>
        </authorList>
    </citation>
    <scope>NUCLEOTIDE SEQUENCE [LARGE SCALE GENOMIC DNA]</scope>
    <source>
        <strain evidence="2 4">P2-4</strain>
    </source>
</reference>